<evidence type="ECO:0000256" key="1">
    <source>
        <dbReference type="SAM" id="MobiDB-lite"/>
    </source>
</evidence>
<organism evidence="3 4">
    <name type="scientific">Oryza sativa subsp. japonica</name>
    <name type="common">Rice</name>
    <dbReference type="NCBI Taxonomy" id="39947"/>
    <lineage>
        <taxon>Eukaryota</taxon>
        <taxon>Viridiplantae</taxon>
        <taxon>Streptophyta</taxon>
        <taxon>Embryophyta</taxon>
        <taxon>Tracheophyta</taxon>
        <taxon>Spermatophyta</taxon>
        <taxon>Magnoliopsida</taxon>
        <taxon>Liliopsida</taxon>
        <taxon>Poales</taxon>
        <taxon>Poaceae</taxon>
        <taxon>BOP clade</taxon>
        <taxon>Oryzoideae</taxon>
        <taxon>Oryzeae</taxon>
        <taxon>Oryzinae</taxon>
        <taxon>Oryza</taxon>
        <taxon>Oryza sativa</taxon>
    </lineage>
</organism>
<name>Q6ZB37_ORYSJ</name>
<evidence type="ECO:0000313" key="2">
    <source>
        <dbReference type="EMBL" id="BAD03170.1"/>
    </source>
</evidence>
<reference evidence="2" key="1">
    <citation type="submission" date="2001-12" db="EMBL/GenBank/DDBJ databases">
        <title>Oryza sativa nipponbare(GA3) genomic DNA, chromosome 8, PAC clone:P0547A06.</title>
        <authorList>
            <person name="Sasaki T."/>
            <person name="Matsumoto T."/>
            <person name="Yamamoto K."/>
        </authorList>
    </citation>
    <scope>NUCLEOTIDE SEQUENCE</scope>
</reference>
<evidence type="ECO:0000313" key="3">
    <source>
        <dbReference type="EMBL" id="BAD15626.1"/>
    </source>
</evidence>
<accession>Q6ZB37</accession>
<dbReference type="AlphaFoldDB" id="Q6ZB37"/>
<dbReference type="Proteomes" id="UP000000763">
    <property type="component" value="Chromosome 8"/>
</dbReference>
<evidence type="ECO:0000313" key="4">
    <source>
        <dbReference type="Proteomes" id="UP000000763"/>
    </source>
</evidence>
<sequence length="126" mass="12956">MWGVGSARARLERWCAAAMRGAARRDGRKIPPVASLVSAGVPLCPRDSAAAGGSPSHEPPPSLRDVPLPRAVATTGGASPPLTTHPCQCRPLVTSRRRRALPSPEPSPPQGLSLPQVAAIAGPLVP</sequence>
<reference evidence="4" key="4">
    <citation type="journal article" date="2008" name="Nucleic Acids Res.">
        <title>The rice annotation project database (RAP-DB): 2008 update.</title>
        <authorList>
            <consortium name="The rice annotation project (RAP)"/>
        </authorList>
    </citation>
    <scope>GENOME REANNOTATION</scope>
    <source>
        <strain evidence="4">cv. Nipponbare</strain>
    </source>
</reference>
<proteinExistence type="predicted"/>
<dbReference type="EMBL" id="AP004568">
    <property type="protein sequence ID" value="BAD03170.1"/>
    <property type="molecule type" value="Genomic_DNA"/>
</dbReference>
<reference evidence="3" key="2">
    <citation type="submission" date="2002-01" db="EMBL/GenBank/DDBJ databases">
        <title>Oryza sativa nipponbare(GA3) genomic DNA, chromosome 8, BAC clone:OJ1122_A12.</title>
        <authorList>
            <person name="Sasaki T."/>
            <person name="Matsumoto T."/>
            <person name="Yamamoto K."/>
        </authorList>
    </citation>
    <scope>NUCLEOTIDE SEQUENCE</scope>
</reference>
<dbReference type="EMBL" id="AP004646">
    <property type="protein sequence ID" value="BAD15626.1"/>
    <property type="molecule type" value="Genomic_DNA"/>
</dbReference>
<feature type="region of interest" description="Disordered" evidence="1">
    <location>
        <begin position="44"/>
        <end position="126"/>
    </location>
</feature>
<protein>
    <submittedName>
        <fullName evidence="3">Uncharacterized protein</fullName>
    </submittedName>
</protein>
<gene>
    <name evidence="3" type="ORF">OJ1122_A12.40</name>
    <name evidence="2" type="ORF">P0547A06.8</name>
</gene>
<reference evidence="4" key="3">
    <citation type="journal article" date="2005" name="Nature">
        <title>The map-based sequence of the rice genome.</title>
        <authorList>
            <consortium name="International rice genome sequencing project (IRGSP)"/>
            <person name="Matsumoto T."/>
            <person name="Wu J."/>
            <person name="Kanamori H."/>
            <person name="Katayose Y."/>
            <person name="Fujisawa M."/>
            <person name="Namiki N."/>
            <person name="Mizuno H."/>
            <person name="Yamamoto K."/>
            <person name="Antonio B.A."/>
            <person name="Baba T."/>
            <person name="Sakata K."/>
            <person name="Nagamura Y."/>
            <person name="Aoki H."/>
            <person name="Arikawa K."/>
            <person name="Arita K."/>
            <person name="Bito T."/>
            <person name="Chiden Y."/>
            <person name="Fujitsuka N."/>
            <person name="Fukunaka R."/>
            <person name="Hamada M."/>
            <person name="Harada C."/>
            <person name="Hayashi A."/>
            <person name="Hijishita S."/>
            <person name="Honda M."/>
            <person name="Hosokawa S."/>
            <person name="Ichikawa Y."/>
            <person name="Idonuma A."/>
            <person name="Iijima M."/>
            <person name="Ikeda M."/>
            <person name="Ikeno M."/>
            <person name="Ito K."/>
            <person name="Ito S."/>
            <person name="Ito T."/>
            <person name="Ito Y."/>
            <person name="Ito Y."/>
            <person name="Iwabuchi A."/>
            <person name="Kamiya K."/>
            <person name="Karasawa W."/>
            <person name="Kurita K."/>
            <person name="Katagiri S."/>
            <person name="Kikuta A."/>
            <person name="Kobayashi H."/>
            <person name="Kobayashi N."/>
            <person name="Machita K."/>
            <person name="Maehara T."/>
            <person name="Masukawa M."/>
            <person name="Mizubayashi T."/>
            <person name="Mukai Y."/>
            <person name="Nagasaki H."/>
            <person name="Nagata Y."/>
            <person name="Naito S."/>
            <person name="Nakashima M."/>
            <person name="Nakama Y."/>
            <person name="Nakamichi Y."/>
            <person name="Nakamura M."/>
            <person name="Meguro A."/>
            <person name="Negishi M."/>
            <person name="Ohta I."/>
            <person name="Ohta T."/>
            <person name="Okamoto M."/>
            <person name="Ono N."/>
            <person name="Saji S."/>
            <person name="Sakaguchi M."/>
            <person name="Sakai K."/>
            <person name="Shibata M."/>
            <person name="Shimokawa T."/>
            <person name="Song J."/>
            <person name="Takazaki Y."/>
            <person name="Terasawa K."/>
            <person name="Tsugane M."/>
            <person name="Tsuji K."/>
            <person name="Ueda S."/>
            <person name="Waki K."/>
            <person name="Yamagata H."/>
            <person name="Yamamoto M."/>
            <person name="Yamamoto S."/>
            <person name="Yamane H."/>
            <person name="Yoshiki S."/>
            <person name="Yoshihara R."/>
            <person name="Yukawa K."/>
            <person name="Zhong H."/>
            <person name="Yano M."/>
            <person name="Yuan Q."/>
            <person name="Ouyang S."/>
            <person name="Liu J."/>
            <person name="Jones K.M."/>
            <person name="Gansberger K."/>
            <person name="Moffat K."/>
            <person name="Hill J."/>
            <person name="Bera J."/>
            <person name="Fadrosh D."/>
            <person name="Jin S."/>
            <person name="Johri S."/>
            <person name="Kim M."/>
            <person name="Overton L."/>
            <person name="Reardon M."/>
            <person name="Tsitrin T."/>
            <person name="Vuong H."/>
            <person name="Weaver B."/>
            <person name="Ciecko A."/>
            <person name="Tallon L."/>
            <person name="Jackson J."/>
            <person name="Pai G."/>
            <person name="Aken S.V."/>
            <person name="Utterback T."/>
            <person name="Reidmuller S."/>
            <person name="Feldblyum T."/>
            <person name="Hsiao J."/>
            <person name="Zismann V."/>
            <person name="Iobst S."/>
            <person name="de Vazeille A.R."/>
            <person name="Buell C.R."/>
            <person name="Ying K."/>
            <person name="Li Y."/>
            <person name="Lu T."/>
            <person name="Huang Y."/>
            <person name="Zhao Q."/>
            <person name="Feng Q."/>
            <person name="Zhang L."/>
            <person name="Zhu J."/>
            <person name="Weng Q."/>
            <person name="Mu J."/>
            <person name="Lu Y."/>
            <person name="Fan D."/>
            <person name="Liu Y."/>
            <person name="Guan J."/>
            <person name="Zhang Y."/>
            <person name="Yu S."/>
            <person name="Liu X."/>
            <person name="Zhang Y."/>
            <person name="Hong G."/>
            <person name="Han B."/>
            <person name="Choisne N."/>
            <person name="Demange N."/>
            <person name="Orjeda G."/>
            <person name="Samain S."/>
            <person name="Cattolico L."/>
            <person name="Pelletier E."/>
            <person name="Couloux A."/>
            <person name="Segurens B."/>
            <person name="Wincker P."/>
            <person name="D'Hont A."/>
            <person name="Scarpelli C."/>
            <person name="Weissenbach J."/>
            <person name="Salanoubat M."/>
            <person name="Quetier F."/>
            <person name="Yu Y."/>
            <person name="Kim H.R."/>
            <person name="Rambo T."/>
            <person name="Currie J."/>
            <person name="Collura K."/>
            <person name="Luo M."/>
            <person name="Yang T."/>
            <person name="Ammiraju J.S.S."/>
            <person name="Engler F."/>
            <person name="Soderlund C."/>
            <person name="Wing R.A."/>
            <person name="Palmer L.E."/>
            <person name="de la Bastide M."/>
            <person name="Spiegel L."/>
            <person name="Nascimento L."/>
            <person name="Zutavern T."/>
            <person name="O'Shaughnessy A."/>
            <person name="Dike S."/>
            <person name="Dedhia N."/>
            <person name="Preston R."/>
            <person name="Balija V."/>
            <person name="McCombie W.R."/>
            <person name="Chow T."/>
            <person name="Chen H."/>
            <person name="Chung M."/>
            <person name="Chen C."/>
            <person name="Shaw J."/>
            <person name="Wu H."/>
            <person name="Hsiao K."/>
            <person name="Chao Y."/>
            <person name="Chu M."/>
            <person name="Cheng C."/>
            <person name="Hour A."/>
            <person name="Lee P."/>
            <person name="Lin S."/>
            <person name="Lin Y."/>
            <person name="Liou J."/>
            <person name="Liu S."/>
            <person name="Hsing Y."/>
            <person name="Raghuvanshi S."/>
            <person name="Mohanty A."/>
            <person name="Bharti A.K."/>
            <person name="Gaur A."/>
            <person name="Gupta V."/>
            <person name="Kumar D."/>
            <person name="Ravi V."/>
            <person name="Vij S."/>
            <person name="Kapur A."/>
            <person name="Khurana P."/>
            <person name="Khurana P."/>
            <person name="Khurana J.P."/>
            <person name="Tyagi A.K."/>
            <person name="Gaikwad K."/>
            <person name="Singh A."/>
            <person name="Dalal V."/>
            <person name="Srivastava S."/>
            <person name="Dixit A."/>
            <person name="Pal A.K."/>
            <person name="Ghazi I.A."/>
            <person name="Yadav M."/>
            <person name="Pandit A."/>
            <person name="Bhargava A."/>
            <person name="Sureshbabu K."/>
            <person name="Batra K."/>
            <person name="Sharma T.R."/>
            <person name="Mohapatra T."/>
            <person name="Singh N.K."/>
            <person name="Messing J."/>
            <person name="Nelson A.B."/>
            <person name="Fuks G."/>
            <person name="Kavchok S."/>
            <person name="Keizer G."/>
            <person name="Linton E."/>
            <person name="Llaca V."/>
            <person name="Song R."/>
            <person name="Tanyolac B."/>
            <person name="Young S."/>
            <person name="Ho-Il K."/>
            <person name="Hahn J.H."/>
            <person name="Sangsakoo G."/>
            <person name="Vanavichit A."/>
            <person name="de Mattos Luiz.A.T."/>
            <person name="Zimmer P.D."/>
            <person name="Malone G."/>
            <person name="Dellagostin O."/>
            <person name="de Oliveira A.C."/>
            <person name="Bevan M."/>
            <person name="Bancroft I."/>
            <person name="Minx P."/>
            <person name="Cordum H."/>
            <person name="Wilson R."/>
            <person name="Cheng Z."/>
            <person name="Jin W."/>
            <person name="Jiang J."/>
            <person name="Leong S.A."/>
            <person name="Iwama H."/>
            <person name="Gojobori T."/>
            <person name="Itoh T."/>
            <person name="Niimura Y."/>
            <person name="Fujii Y."/>
            <person name="Habara T."/>
            <person name="Sakai H."/>
            <person name="Sato Y."/>
            <person name="Wilson G."/>
            <person name="Kumar K."/>
            <person name="McCouch S."/>
            <person name="Juretic N."/>
            <person name="Hoen D."/>
            <person name="Wright S."/>
            <person name="Bruskiewich R."/>
            <person name="Bureau T."/>
            <person name="Miyao A."/>
            <person name="Hirochika H."/>
            <person name="Nishikawa T."/>
            <person name="Kadowaki K."/>
            <person name="Sugiura M."/>
            <person name="Burr B."/>
            <person name="Sasaki T."/>
        </authorList>
    </citation>
    <scope>NUCLEOTIDE SEQUENCE [LARGE SCALE GENOMIC DNA]</scope>
    <source>
        <strain evidence="4">cv. Nipponbare</strain>
    </source>
</reference>